<feature type="compositionally biased region" description="Low complexity" evidence="1">
    <location>
        <begin position="32"/>
        <end position="50"/>
    </location>
</feature>
<evidence type="ECO:0000256" key="2">
    <source>
        <dbReference type="SAM" id="SignalP"/>
    </source>
</evidence>
<evidence type="ECO:0000313" key="4">
    <source>
        <dbReference type="Proteomes" id="UP000294513"/>
    </source>
</evidence>
<feature type="signal peptide" evidence="2">
    <location>
        <begin position="1"/>
        <end position="21"/>
    </location>
</feature>
<dbReference type="Proteomes" id="UP000294513">
    <property type="component" value="Unassembled WGS sequence"/>
</dbReference>
<feature type="region of interest" description="Disordered" evidence="1">
    <location>
        <begin position="67"/>
        <end position="88"/>
    </location>
</feature>
<feature type="region of interest" description="Disordered" evidence="1">
    <location>
        <begin position="29"/>
        <end position="55"/>
    </location>
</feature>
<dbReference type="EMBL" id="SMKU01000018">
    <property type="protein sequence ID" value="TDD94616.1"/>
    <property type="molecule type" value="Genomic_DNA"/>
</dbReference>
<evidence type="ECO:0000256" key="1">
    <source>
        <dbReference type="SAM" id="MobiDB-lite"/>
    </source>
</evidence>
<name>A0A4R5C7R4_9ACTN</name>
<organism evidence="3 4">
    <name type="scientific">Actinomadura rubrisoli</name>
    <dbReference type="NCBI Taxonomy" id="2530368"/>
    <lineage>
        <taxon>Bacteria</taxon>
        <taxon>Bacillati</taxon>
        <taxon>Actinomycetota</taxon>
        <taxon>Actinomycetes</taxon>
        <taxon>Streptosporangiales</taxon>
        <taxon>Thermomonosporaceae</taxon>
        <taxon>Actinomadura</taxon>
    </lineage>
</organism>
<dbReference type="PROSITE" id="PS51257">
    <property type="entry name" value="PROKAR_LIPOPROTEIN"/>
    <property type="match status" value="1"/>
</dbReference>
<keyword evidence="4" id="KW-1185">Reference proteome</keyword>
<comment type="caution">
    <text evidence="3">The sequence shown here is derived from an EMBL/GenBank/DDBJ whole genome shotgun (WGS) entry which is preliminary data.</text>
</comment>
<dbReference type="RefSeq" id="WP_131889938.1">
    <property type="nucleotide sequence ID" value="NZ_SMKU01000018.1"/>
</dbReference>
<sequence>MRIRTRGALAALPLVLALTLAGCGSDDGGDGKVASAGGAKQGGAAAAGKGMSQDEKGVKYAECMRKNGVPMEDPKPGGNIQLKLDKRTPKATLDKATQACKALDPMADGSGKQDPKQQEQGRKFAECMRQNGVEAFADPKPGQRGIMIDGKVAEDPDFKAAQQKCQEVLSGGGK</sequence>
<evidence type="ECO:0000313" key="3">
    <source>
        <dbReference type="EMBL" id="TDD94616.1"/>
    </source>
</evidence>
<proteinExistence type="predicted"/>
<feature type="compositionally biased region" description="Basic and acidic residues" evidence="1">
    <location>
        <begin position="111"/>
        <end position="123"/>
    </location>
</feature>
<dbReference type="OrthoDB" id="7949713at2"/>
<protein>
    <submittedName>
        <fullName evidence="3">Uncharacterized protein</fullName>
    </submittedName>
</protein>
<accession>A0A4R5C7R4</accession>
<dbReference type="AlphaFoldDB" id="A0A4R5C7R4"/>
<feature type="region of interest" description="Disordered" evidence="1">
    <location>
        <begin position="104"/>
        <end position="123"/>
    </location>
</feature>
<feature type="chain" id="PRO_5038710408" evidence="2">
    <location>
        <begin position="22"/>
        <end position="174"/>
    </location>
</feature>
<gene>
    <name evidence="3" type="ORF">E1298_06440</name>
</gene>
<keyword evidence="2" id="KW-0732">Signal</keyword>
<reference evidence="3 4" key="1">
    <citation type="submission" date="2019-03" db="EMBL/GenBank/DDBJ databases">
        <title>Draft genome sequences of novel Actinobacteria.</title>
        <authorList>
            <person name="Sahin N."/>
            <person name="Ay H."/>
            <person name="Saygin H."/>
        </authorList>
    </citation>
    <scope>NUCLEOTIDE SEQUENCE [LARGE SCALE GENOMIC DNA]</scope>
    <source>
        <strain evidence="3 4">H3C3</strain>
    </source>
</reference>